<dbReference type="AlphaFoldDB" id="A0A5N4AUD6"/>
<dbReference type="PANTHER" id="PTHR36299">
    <property type="entry name" value="AGAP008005-PA"/>
    <property type="match status" value="1"/>
</dbReference>
<feature type="chain" id="PRO_5024358668" description="DUF4773 domain-containing protein" evidence="1">
    <location>
        <begin position="20"/>
        <end position="259"/>
    </location>
</feature>
<dbReference type="InParanoid" id="A0A5N4AUD6"/>
<dbReference type="InterPro" id="IPR031941">
    <property type="entry name" value="DUF4773"/>
</dbReference>
<organism evidence="3 4">
    <name type="scientific">Photinus pyralis</name>
    <name type="common">Common eastern firefly</name>
    <name type="synonym">Lampyris pyralis</name>
    <dbReference type="NCBI Taxonomy" id="7054"/>
    <lineage>
        <taxon>Eukaryota</taxon>
        <taxon>Metazoa</taxon>
        <taxon>Ecdysozoa</taxon>
        <taxon>Arthropoda</taxon>
        <taxon>Hexapoda</taxon>
        <taxon>Insecta</taxon>
        <taxon>Pterygota</taxon>
        <taxon>Neoptera</taxon>
        <taxon>Endopterygota</taxon>
        <taxon>Coleoptera</taxon>
        <taxon>Polyphaga</taxon>
        <taxon>Elateriformia</taxon>
        <taxon>Elateroidea</taxon>
        <taxon>Lampyridae</taxon>
        <taxon>Lampyrinae</taxon>
        <taxon>Photinus</taxon>
    </lineage>
</organism>
<keyword evidence="4" id="KW-1185">Reference proteome</keyword>
<sequence>MQFKFIFANVILFTSYVFARENTPNIMDLLTWDLEDGSEVEKRDESSSNVTEVRSCVCNGGPSCMCCVDFNITYFDFGGPGCVYMKYISQEKGMAVNVSYGESVLHSQLVKGPNPEPACISVLVDLIKVCARFSNLIPVQDGLQGCLQLEPTLLGDVQTKFKIGCFIIGPDGMKQDPTVQSDITPFLSNQNSNKNGTGTDAEEINEEELISVVNETAEQGLAFFGNWLGLFGGSDVNETESSNETNLEISTLKPGTTIR</sequence>
<evidence type="ECO:0000259" key="2">
    <source>
        <dbReference type="Pfam" id="PF15998"/>
    </source>
</evidence>
<feature type="signal peptide" evidence="1">
    <location>
        <begin position="1"/>
        <end position="19"/>
    </location>
</feature>
<keyword evidence="1" id="KW-0732">Signal</keyword>
<dbReference type="Proteomes" id="UP000327044">
    <property type="component" value="Unassembled WGS sequence"/>
</dbReference>
<dbReference type="PANTHER" id="PTHR36299:SF2">
    <property type="entry name" value="DUF4773 DOMAIN-CONTAINING PROTEIN"/>
    <property type="match status" value="1"/>
</dbReference>
<name>A0A5N4AUD6_PHOPY</name>
<reference evidence="3 4" key="1">
    <citation type="journal article" date="2018" name="Elife">
        <title>Firefly genomes illuminate parallel origins of bioluminescence in beetles.</title>
        <authorList>
            <person name="Fallon T.R."/>
            <person name="Lower S.E."/>
            <person name="Chang C.H."/>
            <person name="Bessho-Uehara M."/>
            <person name="Martin G.J."/>
            <person name="Bewick A.J."/>
            <person name="Behringer M."/>
            <person name="Debat H.J."/>
            <person name="Wong I."/>
            <person name="Day J.C."/>
            <person name="Suvorov A."/>
            <person name="Silva C.J."/>
            <person name="Stanger-Hall K.F."/>
            <person name="Hall D.W."/>
            <person name="Schmitz R.J."/>
            <person name="Nelson D.R."/>
            <person name="Lewis S.M."/>
            <person name="Shigenobu S."/>
            <person name="Bybee S.M."/>
            <person name="Larracuente A.M."/>
            <person name="Oba Y."/>
            <person name="Weng J.K."/>
        </authorList>
    </citation>
    <scope>NUCLEOTIDE SEQUENCE [LARGE SCALE GENOMIC DNA]</scope>
    <source>
        <strain evidence="3">1611_PpyrPB1</strain>
        <tissue evidence="3">Whole body</tissue>
    </source>
</reference>
<evidence type="ECO:0000256" key="1">
    <source>
        <dbReference type="SAM" id="SignalP"/>
    </source>
</evidence>
<protein>
    <recommendedName>
        <fullName evidence="2">DUF4773 domain-containing protein</fullName>
    </recommendedName>
</protein>
<accession>A0A5N4AUD6</accession>
<evidence type="ECO:0000313" key="4">
    <source>
        <dbReference type="Proteomes" id="UP000327044"/>
    </source>
</evidence>
<comment type="caution">
    <text evidence="3">The sequence shown here is derived from an EMBL/GenBank/DDBJ whole genome shotgun (WGS) entry which is preliminary data.</text>
</comment>
<dbReference type="OrthoDB" id="6590335at2759"/>
<evidence type="ECO:0000313" key="3">
    <source>
        <dbReference type="EMBL" id="KAB0800873.1"/>
    </source>
</evidence>
<dbReference type="EMBL" id="VVIM01000003">
    <property type="protein sequence ID" value="KAB0800873.1"/>
    <property type="molecule type" value="Genomic_DNA"/>
</dbReference>
<proteinExistence type="predicted"/>
<dbReference type="Pfam" id="PF15998">
    <property type="entry name" value="DUF4773"/>
    <property type="match status" value="1"/>
</dbReference>
<gene>
    <name evidence="3" type="ORF">PPYR_05227</name>
</gene>
<feature type="domain" description="DUF4773" evidence="2">
    <location>
        <begin position="56"/>
        <end position="172"/>
    </location>
</feature>